<reference evidence="3" key="1">
    <citation type="journal article" date="2019" name="Int. J. Syst. Evol. Microbiol.">
        <title>The Global Catalogue of Microorganisms (GCM) 10K type strain sequencing project: providing services to taxonomists for standard genome sequencing and annotation.</title>
        <authorList>
            <consortium name="The Broad Institute Genomics Platform"/>
            <consortium name="The Broad Institute Genome Sequencing Center for Infectious Disease"/>
            <person name="Wu L."/>
            <person name="Ma J."/>
        </authorList>
    </citation>
    <scope>NUCLEOTIDE SEQUENCE [LARGE SCALE GENOMIC DNA]</scope>
    <source>
        <strain evidence="3">CGMCC 1.15341</strain>
    </source>
</reference>
<dbReference type="EMBL" id="BMIJ01000002">
    <property type="protein sequence ID" value="GGB86884.1"/>
    <property type="molecule type" value="Genomic_DNA"/>
</dbReference>
<evidence type="ECO:0000313" key="3">
    <source>
        <dbReference type="Proteomes" id="UP000629025"/>
    </source>
</evidence>
<comment type="caution">
    <text evidence="2">The sequence shown here is derived from an EMBL/GenBank/DDBJ whole genome shotgun (WGS) entry which is preliminary data.</text>
</comment>
<evidence type="ECO:0000259" key="1">
    <source>
        <dbReference type="Pfam" id="PF17775"/>
    </source>
</evidence>
<dbReference type="InterPro" id="IPR032710">
    <property type="entry name" value="NTF2-like_dom_sf"/>
</dbReference>
<dbReference type="InterPro" id="IPR048469">
    <property type="entry name" value="YchJ-like_M"/>
</dbReference>
<gene>
    <name evidence="2" type="ORF">GCM10011352_10950</name>
</gene>
<dbReference type="Pfam" id="PF17775">
    <property type="entry name" value="YchJ_M-like"/>
    <property type="match status" value="1"/>
</dbReference>
<dbReference type="SUPFAM" id="SSF54427">
    <property type="entry name" value="NTF2-like"/>
    <property type="match status" value="1"/>
</dbReference>
<name>A0ABQ1K577_9GAMM</name>
<feature type="domain" description="YchJ-like middle NTF2-like" evidence="1">
    <location>
        <begin position="1"/>
        <end position="95"/>
    </location>
</feature>
<organism evidence="2 3">
    <name type="scientific">Marinobacterium zhoushanense</name>
    <dbReference type="NCBI Taxonomy" id="1679163"/>
    <lineage>
        <taxon>Bacteria</taxon>
        <taxon>Pseudomonadati</taxon>
        <taxon>Pseudomonadota</taxon>
        <taxon>Gammaproteobacteria</taxon>
        <taxon>Oceanospirillales</taxon>
        <taxon>Oceanospirillaceae</taxon>
        <taxon>Marinobacterium</taxon>
    </lineage>
</organism>
<protein>
    <recommendedName>
        <fullName evidence="1">YchJ-like middle NTF2-like domain-containing protein</fullName>
    </recommendedName>
</protein>
<evidence type="ECO:0000313" key="2">
    <source>
        <dbReference type="EMBL" id="GGB86884.1"/>
    </source>
</evidence>
<dbReference type="Proteomes" id="UP000629025">
    <property type="component" value="Unassembled WGS sequence"/>
</dbReference>
<keyword evidence="3" id="KW-1185">Reference proteome</keyword>
<proteinExistence type="predicted"/>
<dbReference type="Gene3D" id="3.10.450.50">
    <property type="match status" value="1"/>
</dbReference>
<sequence>MRSRYSAFALGAVDYLIETLAPEKRQPGEAELLTEQTQVTTWTGLTILDTQAGGPQDPIGVVEFEARFDSGPDRGVLHERSRFRRENGRWLYVDGDVQLKPA</sequence>
<accession>A0ABQ1K577</accession>